<sequence>MGSGKERKPLKNPSKKRKTLPAKSKFLDSKTISRKIEKKSKKKKKERTRSNINDPSQSNRTNENSEELQKGSASEQLRFFLDQFQAAKGVQLSSLELESLKDTCILELSQDSDKDIKTLGSSIKAAFGPSWKDVLCDGQLVEGKVDAGSPAVLIISSSALRSIELLRGFRSLTKECHAAKLFSKHMKIEEQISLLKNRVNIASGTPSRIKKLIDTEALGLSRLQLLLLDMHTDVKGYSLFSLPQVRDEFWDLFKTYFYQRMIQRDLRICLYGPYQLAVRLKGKGGPPNE</sequence>
<gene>
    <name evidence="1" type="ORF">L6164_013503</name>
</gene>
<accession>A0ACB9NEI8</accession>
<reference evidence="1 2" key="1">
    <citation type="journal article" date="2022" name="DNA Res.">
        <title>Chromosomal-level genome assembly of the orchid tree Bauhinia variegata (Leguminosae; Cercidoideae) supports the allotetraploid origin hypothesis of Bauhinia.</title>
        <authorList>
            <person name="Zhong Y."/>
            <person name="Chen Y."/>
            <person name="Zheng D."/>
            <person name="Pang J."/>
            <person name="Liu Y."/>
            <person name="Luo S."/>
            <person name="Meng S."/>
            <person name="Qian L."/>
            <person name="Wei D."/>
            <person name="Dai S."/>
            <person name="Zhou R."/>
        </authorList>
    </citation>
    <scope>NUCLEOTIDE SEQUENCE [LARGE SCALE GENOMIC DNA]</scope>
    <source>
        <strain evidence="1">BV-YZ2020</strain>
    </source>
</reference>
<comment type="caution">
    <text evidence="1">The sequence shown here is derived from an EMBL/GenBank/DDBJ whole genome shotgun (WGS) entry which is preliminary data.</text>
</comment>
<keyword evidence="2" id="KW-1185">Reference proteome</keyword>
<protein>
    <submittedName>
        <fullName evidence="1">Uncharacterized protein</fullName>
    </submittedName>
</protein>
<proteinExistence type="predicted"/>
<dbReference type="Proteomes" id="UP000828941">
    <property type="component" value="Chromosome 6"/>
</dbReference>
<organism evidence="1 2">
    <name type="scientific">Bauhinia variegata</name>
    <name type="common">Purple orchid tree</name>
    <name type="synonym">Phanera variegata</name>
    <dbReference type="NCBI Taxonomy" id="167791"/>
    <lineage>
        <taxon>Eukaryota</taxon>
        <taxon>Viridiplantae</taxon>
        <taxon>Streptophyta</taxon>
        <taxon>Embryophyta</taxon>
        <taxon>Tracheophyta</taxon>
        <taxon>Spermatophyta</taxon>
        <taxon>Magnoliopsida</taxon>
        <taxon>eudicotyledons</taxon>
        <taxon>Gunneridae</taxon>
        <taxon>Pentapetalae</taxon>
        <taxon>rosids</taxon>
        <taxon>fabids</taxon>
        <taxon>Fabales</taxon>
        <taxon>Fabaceae</taxon>
        <taxon>Cercidoideae</taxon>
        <taxon>Cercideae</taxon>
        <taxon>Bauhiniinae</taxon>
        <taxon>Bauhinia</taxon>
    </lineage>
</organism>
<evidence type="ECO:0000313" key="1">
    <source>
        <dbReference type="EMBL" id="KAI4334793.1"/>
    </source>
</evidence>
<evidence type="ECO:0000313" key="2">
    <source>
        <dbReference type="Proteomes" id="UP000828941"/>
    </source>
</evidence>
<dbReference type="EMBL" id="CM039431">
    <property type="protein sequence ID" value="KAI4334793.1"/>
    <property type="molecule type" value="Genomic_DNA"/>
</dbReference>
<name>A0ACB9NEI8_BAUVA</name>